<dbReference type="PANTHER" id="PTHR21016">
    <property type="entry name" value="BETA-AMYLOID BINDING PROTEIN-RELATED"/>
    <property type="match status" value="1"/>
</dbReference>
<evidence type="ECO:0000256" key="4">
    <source>
        <dbReference type="ARBA" id="ARBA00023136"/>
    </source>
</evidence>
<dbReference type="RefSeq" id="WP_014271711.1">
    <property type="nucleotide sequence ID" value="NC_016633.1"/>
</dbReference>
<protein>
    <submittedName>
        <fullName evidence="7">Putative membrane protein</fullName>
    </submittedName>
</protein>
<dbReference type="InterPro" id="IPR007829">
    <property type="entry name" value="TM2"/>
</dbReference>
<evidence type="ECO:0000256" key="3">
    <source>
        <dbReference type="ARBA" id="ARBA00022989"/>
    </source>
</evidence>
<dbReference type="Pfam" id="PF05154">
    <property type="entry name" value="TM2"/>
    <property type="match status" value="1"/>
</dbReference>
<dbReference type="OrthoDB" id="8215804at2"/>
<keyword evidence="4 5" id="KW-0472">Membrane</keyword>
<proteinExistence type="predicted"/>
<evidence type="ECO:0000256" key="1">
    <source>
        <dbReference type="ARBA" id="ARBA00004141"/>
    </source>
</evidence>
<evidence type="ECO:0000313" key="8">
    <source>
        <dbReference type="Proteomes" id="UP000005632"/>
    </source>
</evidence>
<dbReference type="AlphaFoldDB" id="G8QZ13"/>
<feature type="domain" description="TM2" evidence="6">
    <location>
        <begin position="2"/>
        <end position="49"/>
    </location>
</feature>
<comment type="subcellular location">
    <subcellularLocation>
        <location evidence="1">Membrane</location>
        <topology evidence="1">Multi-pass membrane protein</topology>
    </subcellularLocation>
</comment>
<dbReference type="InterPro" id="IPR050932">
    <property type="entry name" value="TM2D1-3-like"/>
</dbReference>
<dbReference type="KEGG" id="sgp:SpiGrapes_3125"/>
<dbReference type="HOGENOM" id="CLU_2425408_0_0_12"/>
<sequence>MKSKGTAYVLWFFLGLIGVHKFYLARTGMGVLYLLTAGIFGIGWFFDLFTLGGQVDRYNALYGRGQQQSQSQNIIINMPTNGNEPAIAKTE</sequence>
<organism evidence="7 8">
    <name type="scientific">Sphaerochaeta pleomorpha (strain ATCC BAA-1885 / DSM 22778 / Grapes)</name>
    <dbReference type="NCBI Taxonomy" id="158190"/>
    <lineage>
        <taxon>Bacteria</taxon>
        <taxon>Pseudomonadati</taxon>
        <taxon>Spirochaetota</taxon>
        <taxon>Spirochaetia</taxon>
        <taxon>Spirochaetales</taxon>
        <taxon>Sphaerochaetaceae</taxon>
        <taxon>Sphaerochaeta</taxon>
    </lineage>
</organism>
<name>G8QZ13_SPHPG</name>
<evidence type="ECO:0000256" key="5">
    <source>
        <dbReference type="SAM" id="Phobius"/>
    </source>
</evidence>
<dbReference type="STRING" id="158190.SpiGrapes_3125"/>
<reference evidence="7 8" key="1">
    <citation type="submission" date="2011-11" db="EMBL/GenBank/DDBJ databases">
        <title>Complete sequence of Spirochaeta sp. grapes.</title>
        <authorList>
            <consortium name="US DOE Joint Genome Institute"/>
            <person name="Lucas S."/>
            <person name="Han J."/>
            <person name="Lapidus A."/>
            <person name="Cheng J.-F."/>
            <person name="Goodwin L."/>
            <person name="Pitluck S."/>
            <person name="Peters L."/>
            <person name="Ovchinnikova G."/>
            <person name="Munk A.C."/>
            <person name="Detter J.C."/>
            <person name="Han C."/>
            <person name="Tapia R."/>
            <person name="Land M."/>
            <person name="Hauser L."/>
            <person name="Kyrpides N."/>
            <person name="Ivanova N."/>
            <person name="Pagani I."/>
            <person name="Ritalahtilisa K."/>
            <person name="Loeffler F."/>
            <person name="Woyke T."/>
        </authorList>
    </citation>
    <scope>NUCLEOTIDE SEQUENCE [LARGE SCALE GENOMIC DNA]</scope>
    <source>
        <strain evidence="8">ATCC BAA-1885 / DSM 22778 / Grapes</strain>
    </source>
</reference>
<gene>
    <name evidence="7" type="ordered locus">SpiGrapes_3125</name>
</gene>
<evidence type="ECO:0000259" key="6">
    <source>
        <dbReference type="Pfam" id="PF05154"/>
    </source>
</evidence>
<accession>G8QZ13</accession>
<keyword evidence="3 5" id="KW-1133">Transmembrane helix</keyword>
<dbReference type="Proteomes" id="UP000005632">
    <property type="component" value="Chromosome"/>
</dbReference>
<evidence type="ECO:0000313" key="7">
    <source>
        <dbReference type="EMBL" id="AEV30872.1"/>
    </source>
</evidence>
<keyword evidence="8" id="KW-1185">Reference proteome</keyword>
<dbReference type="eggNOG" id="COG2314">
    <property type="taxonomic scope" value="Bacteria"/>
</dbReference>
<dbReference type="GO" id="GO:0016020">
    <property type="term" value="C:membrane"/>
    <property type="evidence" value="ECO:0007669"/>
    <property type="project" value="UniProtKB-SubCell"/>
</dbReference>
<dbReference type="EMBL" id="CP003155">
    <property type="protein sequence ID" value="AEV30872.1"/>
    <property type="molecule type" value="Genomic_DNA"/>
</dbReference>
<feature type="transmembrane region" description="Helical" evidence="5">
    <location>
        <begin position="31"/>
        <end position="51"/>
    </location>
</feature>
<feature type="transmembrane region" description="Helical" evidence="5">
    <location>
        <begin position="7"/>
        <end position="25"/>
    </location>
</feature>
<evidence type="ECO:0000256" key="2">
    <source>
        <dbReference type="ARBA" id="ARBA00022692"/>
    </source>
</evidence>
<dbReference type="PANTHER" id="PTHR21016:SF25">
    <property type="entry name" value="TM2 DOMAIN-CONTAINING PROTEIN DDB_G0277895-RELATED"/>
    <property type="match status" value="1"/>
</dbReference>
<keyword evidence="2 5" id="KW-0812">Transmembrane</keyword>